<dbReference type="AlphaFoldDB" id="A0A8X6G487"/>
<comment type="caution">
    <text evidence="1">The sequence shown here is derived from an EMBL/GenBank/DDBJ whole genome shotgun (WGS) entry which is preliminary data.</text>
</comment>
<name>A0A8X6G487_TRICU</name>
<gene>
    <name evidence="1" type="ORF">TNCT_172671</name>
</gene>
<evidence type="ECO:0000313" key="2">
    <source>
        <dbReference type="Proteomes" id="UP000887116"/>
    </source>
</evidence>
<reference evidence="1" key="1">
    <citation type="submission" date="2020-07" db="EMBL/GenBank/DDBJ databases">
        <title>Multicomponent nature underlies the extraordinary mechanical properties of spider dragline silk.</title>
        <authorList>
            <person name="Kono N."/>
            <person name="Nakamura H."/>
            <person name="Mori M."/>
            <person name="Yoshida Y."/>
            <person name="Ohtoshi R."/>
            <person name="Malay A.D."/>
            <person name="Moran D.A.P."/>
            <person name="Tomita M."/>
            <person name="Numata K."/>
            <person name="Arakawa K."/>
        </authorList>
    </citation>
    <scope>NUCLEOTIDE SEQUENCE</scope>
</reference>
<accession>A0A8X6G487</accession>
<dbReference type="EMBL" id="BMAO01034419">
    <property type="protein sequence ID" value="GFQ96370.1"/>
    <property type="molecule type" value="Genomic_DNA"/>
</dbReference>
<organism evidence="1 2">
    <name type="scientific">Trichonephila clavata</name>
    <name type="common">Joro spider</name>
    <name type="synonym">Nephila clavata</name>
    <dbReference type="NCBI Taxonomy" id="2740835"/>
    <lineage>
        <taxon>Eukaryota</taxon>
        <taxon>Metazoa</taxon>
        <taxon>Ecdysozoa</taxon>
        <taxon>Arthropoda</taxon>
        <taxon>Chelicerata</taxon>
        <taxon>Arachnida</taxon>
        <taxon>Araneae</taxon>
        <taxon>Araneomorphae</taxon>
        <taxon>Entelegynae</taxon>
        <taxon>Araneoidea</taxon>
        <taxon>Nephilidae</taxon>
        <taxon>Trichonephila</taxon>
    </lineage>
</organism>
<evidence type="ECO:0000313" key="1">
    <source>
        <dbReference type="EMBL" id="GFQ96370.1"/>
    </source>
</evidence>
<keyword evidence="2" id="KW-1185">Reference proteome</keyword>
<dbReference type="Proteomes" id="UP000887116">
    <property type="component" value="Unassembled WGS sequence"/>
</dbReference>
<sequence length="91" mass="10637">MRMHELPQKHHLSCELFYWPPKSPGMNTIGMSYYMLFRKDLHYLTLLWICGLAFEIHGGNFMKYISSITNQSHSTLIVAALLLDRCGPTRY</sequence>
<proteinExistence type="predicted"/>
<protein>
    <submittedName>
        <fullName evidence="1">Uncharacterized protein</fullName>
    </submittedName>
</protein>